<dbReference type="EMBL" id="LAZR01015190">
    <property type="protein sequence ID" value="KKM14256.1"/>
    <property type="molecule type" value="Genomic_DNA"/>
</dbReference>
<feature type="domain" description="Glycosyl transferase family 1" evidence="1">
    <location>
        <begin position="2"/>
        <end position="70"/>
    </location>
</feature>
<organism evidence="2">
    <name type="scientific">marine sediment metagenome</name>
    <dbReference type="NCBI Taxonomy" id="412755"/>
    <lineage>
        <taxon>unclassified sequences</taxon>
        <taxon>metagenomes</taxon>
        <taxon>ecological metagenomes</taxon>
    </lineage>
</organism>
<reference evidence="2" key="1">
    <citation type="journal article" date="2015" name="Nature">
        <title>Complex archaea that bridge the gap between prokaryotes and eukaryotes.</title>
        <authorList>
            <person name="Spang A."/>
            <person name="Saw J.H."/>
            <person name="Jorgensen S.L."/>
            <person name="Zaremba-Niedzwiedzka K."/>
            <person name="Martijn J."/>
            <person name="Lind A.E."/>
            <person name="van Eijk R."/>
            <person name="Schleper C."/>
            <person name="Guy L."/>
            <person name="Ettema T.J."/>
        </authorList>
    </citation>
    <scope>NUCLEOTIDE SEQUENCE</scope>
</reference>
<dbReference type="Gene3D" id="3.40.50.2000">
    <property type="entry name" value="Glycogen Phosphorylase B"/>
    <property type="match status" value="1"/>
</dbReference>
<gene>
    <name evidence="2" type="ORF">LCGC14_1707920</name>
</gene>
<evidence type="ECO:0000313" key="2">
    <source>
        <dbReference type="EMBL" id="KKM14256.1"/>
    </source>
</evidence>
<dbReference type="InterPro" id="IPR001296">
    <property type="entry name" value="Glyco_trans_1"/>
</dbReference>
<dbReference type="AlphaFoldDB" id="A0A0F9HFM0"/>
<comment type="caution">
    <text evidence="2">The sequence shown here is derived from an EMBL/GenBank/DDBJ whole genome shotgun (WGS) entry which is preliminary data.</text>
</comment>
<dbReference type="Pfam" id="PF00534">
    <property type="entry name" value="Glycos_transf_1"/>
    <property type="match status" value="1"/>
</dbReference>
<feature type="non-terminal residue" evidence="2">
    <location>
        <position position="1"/>
    </location>
</feature>
<accession>A0A0F9HFM0</accession>
<dbReference type="PANTHER" id="PTHR12526:SF630">
    <property type="entry name" value="GLYCOSYLTRANSFERASE"/>
    <property type="match status" value="1"/>
</dbReference>
<evidence type="ECO:0000259" key="1">
    <source>
        <dbReference type="Pfam" id="PF00534"/>
    </source>
</evidence>
<proteinExistence type="predicted"/>
<name>A0A0F9HFM0_9ZZZZ</name>
<sequence>VEGGPKGLLEAMATGIPLVSTKVGMAPEIIKQNFNGFIAEIDNIDQIYHYALKIIEDKNLRKKITNNALKVITRYSWEKIAKEYYYKIYKKLLDK</sequence>
<dbReference type="SUPFAM" id="SSF53756">
    <property type="entry name" value="UDP-Glycosyltransferase/glycogen phosphorylase"/>
    <property type="match status" value="1"/>
</dbReference>
<dbReference type="GO" id="GO:0016757">
    <property type="term" value="F:glycosyltransferase activity"/>
    <property type="evidence" value="ECO:0007669"/>
    <property type="project" value="InterPro"/>
</dbReference>
<dbReference type="PANTHER" id="PTHR12526">
    <property type="entry name" value="GLYCOSYLTRANSFERASE"/>
    <property type="match status" value="1"/>
</dbReference>
<protein>
    <recommendedName>
        <fullName evidence="1">Glycosyl transferase family 1 domain-containing protein</fullName>
    </recommendedName>
</protein>